<dbReference type="Pfam" id="PF00560">
    <property type="entry name" value="LRR_1"/>
    <property type="match status" value="2"/>
</dbReference>
<dbReference type="Proteomes" id="UP001157418">
    <property type="component" value="Unassembled WGS sequence"/>
</dbReference>
<gene>
    <name evidence="7" type="ORF">LVIROSA_LOCUS26630</name>
</gene>
<protein>
    <recommendedName>
        <fullName evidence="9">Leucine-rich repeat-containing N-terminal plant-type domain-containing protein</fullName>
    </recommendedName>
</protein>
<keyword evidence="4" id="KW-1133">Transmembrane helix</keyword>
<evidence type="ECO:0008006" key="9">
    <source>
        <dbReference type="Google" id="ProtNLM"/>
    </source>
</evidence>
<evidence type="ECO:0000313" key="7">
    <source>
        <dbReference type="EMBL" id="CAH1440496.1"/>
    </source>
</evidence>
<name>A0AAU9NRK9_9ASTR</name>
<evidence type="ECO:0000256" key="3">
    <source>
        <dbReference type="ARBA" id="ARBA00022729"/>
    </source>
</evidence>
<keyword evidence="2" id="KW-0812">Transmembrane</keyword>
<keyword evidence="6" id="KW-0325">Glycoprotein</keyword>
<dbReference type="InterPro" id="IPR046956">
    <property type="entry name" value="RLP23-like"/>
</dbReference>
<dbReference type="EMBL" id="CAKMRJ010005412">
    <property type="protein sequence ID" value="CAH1440496.1"/>
    <property type="molecule type" value="Genomic_DNA"/>
</dbReference>
<comment type="caution">
    <text evidence="7">The sequence shown here is derived from an EMBL/GenBank/DDBJ whole genome shotgun (WGS) entry which is preliminary data.</text>
</comment>
<evidence type="ECO:0000256" key="4">
    <source>
        <dbReference type="ARBA" id="ARBA00022989"/>
    </source>
</evidence>
<dbReference type="GO" id="GO:0016020">
    <property type="term" value="C:membrane"/>
    <property type="evidence" value="ECO:0007669"/>
    <property type="project" value="UniProtKB-SubCell"/>
</dbReference>
<dbReference type="InterPro" id="IPR032675">
    <property type="entry name" value="LRR_dom_sf"/>
</dbReference>
<dbReference type="Gene3D" id="3.80.10.10">
    <property type="entry name" value="Ribonuclease Inhibitor"/>
    <property type="match status" value="1"/>
</dbReference>
<keyword evidence="8" id="KW-1185">Reference proteome</keyword>
<organism evidence="7 8">
    <name type="scientific">Lactuca virosa</name>
    <dbReference type="NCBI Taxonomy" id="75947"/>
    <lineage>
        <taxon>Eukaryota</taxon>
        <taxon>Viridiplantae</taxon>
        <taxon>Streptophyta</taxon>
        <taxon>Embryophyta</taxon>
        <taxon>Tracheophyta</taxon>
        <taxon>Spermatophyta</taxon>
        <taxon>Magnoliopsida</taxon>
        <taxon>eudicotyledons</taxon>
        <taxon>Gunneridae</taxon>
        <taxon>Pentapetalae</taxon>
        <taxon>asterids</taxon>
        <taxon>campanulids</taxon>
        <taxon>Asterales</taxon>
        <taxon>Asteraceae</taxon>
        <taxon>Cichorioideae</taxon>
        <taxon>Cichorieae</taxon>
        <taxon>Lactucinae</taxon>
        <taxon>Lactuca</taxon>
    </lineage>
</organism>
<keyword evidence="3" id="KW-0732">Signal</keyword>
<keyword evidence="5" id="KW-0472">Membrane</keyword>
<dbReference type="SUPFAM" id="SSF52058">
    <property type="entry name" value="L domain-like"/>
    <property type="match status" value="1"/>
</dbReference>
<evidence type="ECO:0000256" key="5">
    <source>
        <dbReference type="ARBA" id="ARBA00023136"/>
    </source>
</evidence>
<evidence type="ECO:0000256" key="6">
    <source>
        <dbReference type="ARBA" id="ARBA00023180"/>
    </source>
</evidence>
<dbReference type="PANTHER" id="PTHR48063">
    <property type="entry name" value="LRR RECEPTOR-LIKE KINASE"/>
    <property type="match status" value="1"/>
</dbReference>
<evidence type="ECO:0000256" key="1">
    <source>
        <dbReference type="ARBA" id="ARBA00004479"/>
    </source>
</evidence>
<reference evidence="7 8" key="1">
    <citation type="submission" date="2022-01" db="EMBL/GenBank/DDBJ databases">
        <authorList>
            <person name="Xiong W."/>
            <person name="Schranz E."/>
        </authorList>
    </citation>
    <scope>NUCLEOTIDE SEQUENCE [LARGE SCALE GENOMIC DNA]</scope>
</reference>
<dbReference type="InterPro" id="IPR001611">
    <property type="entry name" value="Leu-rich_rpt"/>
</dbReference>
<proteinExistence type="predicted"/>
<dbReference type="PANTHER" id="PTHR48063:SF112">
    <property type="entry name" value="RECEPTOR LIKE PROTEIN 30-LIKE"/>
    <property type="match status" value="1"/>
</dbReference>
<sequence length="195" mass="21441">MGLGGNKFNGNIPETFGQLSEFTNFAVPFNDLNGIVSEAHLLKLSKLTFLHFSSNSLILYLKDDWIPPFQNRNLDLGSCQIHGKLPSLFDVVPFADIDLSSNLFEGPIPLPSVDVELFSLSFNRFYGVIPSNNKNIMPNLIFLSLGSNRLSGEIPSSIGEMVSLLVIDLSNNSLMGYIPSVFGNCVYLKVLDHGL</sequence>
<comment type="subcellular location">
    <subcellularLocation>
        <location evidence="1">Membrane</location>
        <topology evidence="1">Single-pass type I membrane protein</topology>
    </subcellularLocation>
</comment>
<dbReference type="AlphaFoldDB" id="A0AAU9NRK9"/>
<accession>A0AAU9NRK9</accession>
<evidence type="ECO:0000313" key="8">
    <source>
        <dbReference type="Proteomes" id="UP001157418"/>
    </source>
</evidence>
<evidence type="ECO:0000256" key="2">
    <source>
        <dbReference type="ARBA" id="ARBA00022692"/>
    </source>
</evidence>